<feature type="transmembrane region" description="Helical" evidence="5">
    <location>
        <begin position="39"/>
        <end position="56"/>
    </location>
</feature>
<dbReference type="AlphaFoldDB" id="A0A919RZN2"/>
<dbReference type="RefSeq" id="WP_212903283.1">
    <property type="nucleotide sequence ID" value="NZ_BOPZ01000007.1"/>
</dbReference>
<evidence type="ECO:0000313" key="6">
    <source>
        <dbReference type="EMBL" id="GIM28558.1"/>
    </source>
</evidence>
<dbReference type="PANTHER" id="PTHR43723">
    <property type="entry name" value="COBALT TRANSPORT PROTEIN CBIQ"/>
    <property type="match status" value="1"/>
</dbReference>
<accession>A0A919RZN2</accession>
<keyword evidence="3 5" id="KW-1133">Transmembrane helix</keyword>
<dbReference type="Proteomes" id="UP000679179">
    <property type="component" value="Unassembled WGS sequence"/>
</dbReference>
<feature type="transmembrane region" description="Helical" evidence="5">
    <location>
        <begin position="89"/>
        <end position="109"/>
    </location>
</feature>
<comment type="caution">
    <text evidence="6">The sequence shown here is derived from an EMBL/GenBank/DDBJ whole genome shotgun (WGS) entry which is preliminary data.</text>
</comment>
<protein>
    <submittedName>
        <fullName evidence="6">Cobalt ABC transporter permease</fullName>
    </submittedName>
</protein>
<dbReference type="CDD" id="cd16914">
    <property type="entry name" value="EcfT"/>
    <property type="match status" value="1"/>
</dbReference>
<evidence type="ECO:0000256" key="3">
    <source>
        <dbReference type="ARBA" id="ARBA00022989"/>
    </source>
</evidence>
<dbReference type="InterPro" id="IPR052770">
    <property type="entry name" value="Cobalt_transport_CbiQ"/>
</dbReference>
<name>A0A919RZN2_9CLOT</name>
<evidence type="ECO:0000256" key="1">
    <source>
        <dbReference type="ARBA" id="ARBA00004141"/>
    </source>
</evidence>
<dbReference type="PANTHER" id="PTHR43723:SF1">
    <property type="entry name" value="COBALT TRANSPORT PROTEIN CBIQ"/>
    <property type="match status" value="1"/>
</dbReference>
<evidence type="ECO:0000256" key="4">
    <source>
        <dbReference type="ARBA" id="ARBA00023136"/>
    </source>
</evidence>
<dbReference type="GO" id="GO:0006824">
    <property type="term" value="P:cobalt ion transport"/>
    <property type="evidence" value="ECO:0007669"/>
    <property type="project" value="TreeGrafter"/>
</dbReference>
<evidence type="ECO:0000313" key="7">
    <source>
        <dbReference type="Proteomes" id="UP000679179"/>
    </source>
</evidence>
<keyword evidence="7" id="KW-1185">Reference proteome</keyword>
<feature type="transmembrane region" description="Helical" evidence="5">
    <location>
        <begin position="63"/>
        <end position="83"/>
    </location>
</feature>
<comment type="subcellular location">
    <subcellularLocation>
        <location evidence="1">Membrane</location>
        <topology evidence="1">Multi-pass membrane protein</topology>
    </subcellularLocation>
</comment>
<reference evidence="6" key="1">
    <citation type="submission" date="2021-03" db="EMBL/GenBank/DDBJ databases">
        <title>Taxonomic study of Clostridium polyendosporum from meadow-gley soil under rice.</title>
        <authorList>
            <person name="Kobayashi H."/>
            <person name="Tanizawa Y."/>
            <person name="Yagura M."/>
        </authorList>
    </citation>
    <scope>NUCLEOTIDE SEQUENCE</scope>
    <source>
        <strain evidence="6">JCM 30710</strain>
    </source>
</reference>
<proteinExistence type="predicted"/>
<evidence type="ECO:0000256" key="5">
    <source>
        <dbReference type="SAM" id="Phobius"/>
    </source>
</evidence>
<dbReference type="InterPro" id="IPR003339">
    <property type="entry name" value="ABC/ECF_trnsptr_transmembrane"/>
</dbReference>
<dbReference type="GO" id="GO:0043190">
    <property type="term" value="C:ATP-binding cassette (ABC) transporter complex"/>
    <property type="evidence" value="ECO:0007669"/>
    <property type="project" value="TreeGrafter"/>
</dbReference>
<keyword evidence="4 5" id="KW-0472">Membrane</keyword>
<feature type="transmembrane region" description="Helical" evidence="5">
    <location>
        <begin position="211"/>
        <end position="230"/>
    </location>
</feature>
<dbReference type="EMBL" id="BOPZ01000007">
    <property type="protein sequence ID" value="GIM28558.1"/>
    <property type="molecule type" value="Genomic_DNA"/>
</dbReference>
<keyword evidence="2 5" id="KW-0812">Transmembrane</keyword>
<sequence>MFKIILLYSKISKFSHINPIEKLVFCICCLIINSFSKNVTVPIINIIVFIVLNIIARNPLKYLVKLTLGMFIFSVFSSITLVFDYGINFSMLLIVKTISSTLCLLFLSFTTPLDDILYYLYKINIARDVCDIIKSTEKFLILIEDEYYILYNSIKSRGGFETKFLIIKNTARLAALLLVNSMKRWSYIKDALNSRCYNGYMPYIRSHSNLNYGRFTGMVTYIVCMVIIILK</sequence>
<gene>
    <name evidence="6" type="primary">cbiQ_2</name>
    <name evidence="6" type="ORF">CPJCM30710_12240</name>
</gene>
<organism evidence="6 7">
    <name type="scientific">Clostridium polyendosporum</name>
    <dbReference type="NCBI Taxonomy" id="69208"/>
    <lineage>
        <taxon>Bacteria</taxon>
        <taxon>Bacillati</taxon>
        <taxon>Bacillota</taxon>
        <taxon>Clostridia</taxon>
        <taxon>Eubacteriales</taxon>
        <taxon>Clostridiaceae</taxon>
        <taxon>Clostridium</taxon>
    </lineage>
</organism>
<evidence type="ECO:0000256" key="2">
    <source>
        <dbReference type="ARBA" id="ARBA00022692"/>
    </source>
</evidence>
<dbReference type="Pfam" id="PF02361">
    <property type="entry name" value="CbiQ"/>
    <property type="match status" value="1"/>
</dbReference>